<dbReference type="EMBL" id="BMJE01000002">
    <property type="protein sequence ID" value="GGB72484.1"/>
    <property type="molecule type" value="Genomic_DNA"/>
</dbReference>
<comment type="caution">
    <text evidence="2">The sequence shown here is derived from an EMBL/GenBank/DDBJ whole genome shotgun (WGS) entry which is preliminary data.</text>
</comment>
<evidence type="ECO:0000256" key="1">
    <source>
        <dbReference type="SAM" id="MobiDB-lite"/>
    </source>
</evidence>
<name>A0ABQ1JM24_9FLAO</name>
<dbReference type="Proteomes" id="UP000615760">
    <property type="component" value="Unassembled WGS sequence"/>
</dbReference>
<reference evidence="3" key="1">
    <citation type="journal article" date="2019" name="Int. J. Syst. Evol. Microbiol.">
        <title>The Global Catalogue of Microorganisms (GCM) 10K type strain sequencing project: providing services to taxonomists for standard genome sequencing and annotation.</title>
        <authorList>
            <consortium name="The Broad Institute Genomics Platform"/>
            <consortium name="The Broad Institute Genome Sequencing Center for Infectious Disease"/>
            <person name="Wu L."/>
            <person name="Ma J."/>
        </authorList>
    </citation>
    <scope>NUCLEOTIDE SEQUENCE [LARGE SCALE GENOMIC DNA]</scope>
    <source>
        <strain evidence="3">CGMCC 1.15461</strain>
    </source>
</reference>
<evidence type="ECO:0000313" key="2">
    <source>
        <dbReference type="EMBL" id="GGB72484.1"/>
    </source>
</evidence>
<gene>
    <name evidence="2" type="ORF">GCM10007424_10530</name>
</gene>
<proteinExistence type="predicted"/>
<keyword evidence="3" id="KW-1185">Reference proteome</keyword>
<organism evidence="2 3">
    <name type="scientific">Flavobacterium suaedae</name>
    <dbReference type="NCBI Taxonomy" id="1767027"/>
    <lineage>
        <taxon>Bacteria</taxon>
        <taxon>Pseudomonadati</taxon>
        <taxon>Bacteroidota</taxon>
        <taxon>Flavobacteriia</taxon>
        <taxon>Flavobacteriales</taxon>
        <taxon>Flavobacteriaceae</taxon>
        <taxon>Flavobacterium</taxon>
    </lineage>
</organism>
<dbReference type="RefSeq" id="WP_188620194.1">
    <property type="nucleotide sequence ID" value="NZ_BMJE01000002.1"/>
</dbReference>
<protein>
    <submittedName>
        <fullName evidence="2">Uncharacterized protein</fullName>
    </submittedName>
</protein>
<accession>A0ABQ1JM24</accession>
<evidence type="ECO:0000313" key="3">
    <source>
        <dbReference type="Proteomes" id="UP000615760"/>
    </source>
</evidence>
<sequence length="48" mass="5505">MNDDKKRNNDSSQNNRGEINGKIEKSNLPDYEYTPPPPSTDNKPNDKK</sequence>
<feature type="region of interest" description="Disordered" evidence="1">
    <location>
        <begin position="1"/>
        <end position="48"/>
    </location>
</feature>